<dbReference type="RefSeq" id="WP_082200180.1">
    <property type="nucleotide sequence ID" value="NZ_CP020478.1"/>
</dbReference>
<feature type="signal peptide" evidence="1">
    <location>
        <begin position="1"/>
        <end position="22"/>
    </location>
</feature>
<dbReference type="AlphaFoldDB" id="A0AAX2ULX0"/>
<feature type="domain" description="DUF305" evidence="2">
    <location>
        <begin position="69"/>
        <end position="215"/>
    </location>
</feature>
<keyword evidence="1" id="KW-0732">Signal</keyword>
<evidence type="ECO:0000313" key="6">
    <source>
        <dbReference type="Proteomes" id="UP000321317"/>
    </source>
</evidence>
<accession>A0AAX2ULX0</accession>
<proteinExistence type="predicted"/>
<dbReference type="Proteomes" id="UP000321317">
    <property type="component" value="Unassembled WGS sequence"/>
</dbReference>
<dbReference type="InterPro" id="IPR012347">
    <property type="entry name" value="Ferritin-like"/>
</dbReference>
<evidence type="ECO:0000256" key="1">
    <source>
        <dbReference type="SAM" id="SignalP"/>
    </source>
</evidence>
<evidence type="ECO:0000313" key="5">
    <source>
        <dbReference type="Proteomes" id="UP000306813"/>
    </source>
</evidence>
<dbReference type="Proteomes" id="UP000306813">
    <property type="component" value="Unassembled WGS sequence"/>
</dbReference>
<sequence length="217" mass="24673">MKKIIFSCLVASILTQMSMANSGVNHNHTSEMKSVHHTSVSNPQIKEVINLMHAPMMEAKFVESGNVNVDFLQNMIPHHEGAILSSKKLIQSKNLNPKLKKIAEDIIVAQEKEIKCFNELLSKGELLNQNLSKEEYQEFVNLEKQNMKEMMQEMGKFSDTNLESAYMQAMIAHHNGAIRSAKQILDITNNDTIKKIANTIISTQESEVKQFEKMLKR</sequence>
<organism evidence="3 5">
    <name type="scientific">Campylobacter helveticus</name>
    <dbReference type="NCBI Taxonomy" id="28898"/>
    <lineage>
        <taxon>Bacteria</taxon>
        <taxon>Pseudomonadati</taxon>
        <taxon>Campylobacterota</taxon>
        <taxon>Epsilonproteobacteria</taxon>
        <taxon>Campylobacterales</taxon>
        <taxon>Campylobacteraceae</taxon>
        <taxon>Campylobacter</taxon>
    </lineage>
</organism>
<dbReference type="EMBL" id="VRMA01000002">
    <property type="protein sequence ID" value="TXK60860.1"/>
    <property type="molecule type" value="Genomic_DNA"/>
</dbReference>
<dbReference type="GeneID" id="52037147"/>
<name>A0AAX2ULX0_9BACT</name>
<reference evidence="3 5" key="1">
    <citation type="submission" date="2019-05" db="EMBL/GenBank/DDBJ databases">
        <title>Draft genomes of eight strains of Campylobacter helveticus isolated from cats and a dog in New Zealand.</title>
        <authorList>
            <person name="Bojanic K."/>
            <person name="Midwinter A.C."/>
            <person name="Biggs P.J."/>
            <person name="Acke E."/>
            <person name="Cornelius A.J."/>
            <person name="Marshall J.C."/>
        </authorList>
    </citation>
    <scope>NUCLEOTIDE SEQUENCE [LARGE SCALE GENOMIC DNA]</scope>
    <source>
        <strain evidence="3 5">ACP123b</strain>
    </source>
</reference>
<protein>
    <submittedName>
        <fullName evidence="3">DUF305 domain-containing protein</fullName>
    </submittedName>
</protein>
<dbReference type="EMBL" id="VDBS01000018">
    <property type="protein sequence ID" value="TNB58454.1"/>
    <property type="molecule type" value="Genomic_DNA"/>
</dbReference>
<gene>
    <name evidence="3" type="ORF">FDW42_02090</name>
    <name evidence="4" type="ORF">FVD16_00295</name>
</gene>
<dbReference type="Pfam" id="PF03713">
    <property type="entry name" value="DUF305"/>
    <property type="match status" value="1"/>
</dbReference>
<evidence type="ECO:0000313" key="4">
    <source>
        <dbReference type="EMBL" id="TXK60860.1"/>
    </source>
</evidence>
<reference evidence="4 6" key="2">
    <citation type="submission" date="2019-08" db="EMBL/GenBank/DDBJ databases">
        <title>Rapid identification of Enteric Bacteria from Whole Genome Sequences (WGS) using Average Nucleotide Identity (ANI).</title>
        <authorList>
            <person name="Lane C."/>
        </authorList>
    </citation>
    <scope>NUCLEOTIDE SEQUENCE [LARGE SCALE GENOMIC DNA]</scope>
    <source>
        <strain evidence="4 6">D4984</strain>
    </source>
</reference>
<dbReference type="PANTHER" id="PTHR36933:SF1">
    <property type="entry name" value="SLL0788 PROTEIN"/>
    <property type="match status" value="1"/>
</dbReference>
<dbReference type="PANTHER" id="PTHR36933">
    <property type="entry name" value="SLL0788 PROTEIN"/>
    <property type="match status" value="1"/>
</dbReference>
<evidence type="ECO:0000259" key="2">
    <source>
        <dbReference type="Pfam" id="PF03713"/>
    </source>
</evidence>
<dbReference type="InterPro" id="IPR005183">
    <property type="entry name" value="DUF305_CopM-like"/>
</dbReference>
<comment type="caution">
    <text evidence="3">The sequence shown here is derived from an EMBL/GenBank/DDBJ whole genome shotgun (WGS) entry which is preliminary data.</text>
</comment>
<dbReference type="Gene3D" id="1.20.1260.10">
    <property type="match status" value="2"/>
</dbReference>
<dbReference type="KEGG" id="chv:CHELV3228_1243"/>
<feature type="chain" id="PRO_5043858680" evidence="1">
    <location>
        <begin position="23"/>
        <end position="217"/>
    </location>
</feature>
<evidence type="ECO:0000313" key="3">
    <source>
        <dbReference type="EMBL" id="TNB58454.1"/>
    </source>
</evidence>
<keyword evidence="6" id="KW-1185">Reference proteome</keyword>